<name>A0ABW8JH58_9GAMM</name>
<organism evidence="2 3">
    <name type="scientific">Dyella jejuensis</name>
    <dbReference type="NCBI Taxonomy" id="1432009"/>
    <lineage>
        <taxon>Bacteria</taxon>
        <taxon>Pseudomonadati</taxon>
        <taxon>Pseudomonadota</taxon>
        <taxon>Gammaproteobacteria</taxon>
        <taxon>Lysobacterales</taxon>
        <taxon>Rhodanobacteraceae</taxon>
        <taxon>Dyella</taxon>
    </lineage>
</organism>
<comment type="caution">
    <text evidence="2">The sequence shown here is derived from an EMBL/GenBank/DDBJ whole genome shotgun (WGS) entry which is preliminary data.</text>
</comment>
<accession>A0ABW8JH58</accession>
<feature type="coiled-coil region" evidence="1">
    <location>
        <begin position="36"/>
        <end position="63"/>
    </location>
</feature>
<gene>
    <name evidence="2" type="ORF">ISP15_02280</name>
</gene>
<sequence length="151" mass="16824">MDTYLTFGLAILLILLAIALAGTFLLRRLTRRTTSLKQLLELADRLEADLKSCRARLQQAHAVMSLNPDLPAASEQEAAHAVDAGLRALLQQRIWIRDHAPTAGQKELDAAIRSMNQTRDRLRPLLQALGQAQSELDSAMREHIRPDSSRP</sequence>
<keyword evidence="3" id="KW-1185">Reference proteome</keyword>
<keyword evidence="1" id="KW-0175">Coiled coil</keyword>
<evidence type="ECO:0008006" key="4">
    <source>
        <dbReference type="Google" id="ProtNLM"/>
    </source>
</evidence>
<reference evidence="2 3" key="1">
    <citation type="submission" date="2020-10" db="EMBL/GenBank/DDBJ databases">
        <title>Phylogeny of dyella-like bacteria.</title>
        <authorList>
            <person name="Fu J."/>
        </authorList>
    </citation>
    <scope>NUCLEOTIDE SEQUENCE [LARGE SCALE GENOMIC DNA]</scope>
    <source>
        <strain evidence="2 3">JP1</strain>
    </source>
</reference>
<dbReference type="Proteomes" id="UP001620461">
    <property type="component" value="Unassembled WGS sequence"/>
</dbReference>
<evidence type="ECO:0000256" key="1">
    <source>
        <dbReference type="SAM" id="Coils"/>
    </source>
</evidence>
<dbReference type="RefSeq" id="WP_404544646.1">
    <property type="nucleotide sequence ID" value="NZ_JADIKJ010000002.1"/>
</dbReference>
<protein>
    <recommendedName>
        <fullName evidence="4">DUF2802 domain-containing protein</fullName>
    </recommendedName>
</protein>
<evidence type="ECO:0000313" key="3">
    <source>
        <dbReference type="Proteomes" id="UP001620461"/>
    </source>
</evidence>
<dbReference type="EMBL" id="JADIKJ010000002">
    <property type="protein sequence ID" value="MFK2899150.1"/>
    <property type="molecule type" value="Genomic_DNA"/>
</dbReference>
<evidence type="ECO:0000313" key="2">
    <source>
        <dbReference type="EMBL" id="MFK2899150.1"/>
    </source>
</evidence>
<proteinExistence type="predicted"/>